<dbReference type="RefSeq" id="WP_345486908.1">
    <property type="nucleotide sequence ID" value="NZ_BAAAWU010000001.1"/>
</dbReference>
<evidence type="ECO:0000256" key="2">
    <source>
        <dbReference type="SAM" id="Phobius"/>
    </source>
</evidence>
<organism evidence="4 5">
    <name type="scientific">Streptomyces roseoviridis</name>
    <dbReference type="NCBI Taxonomy" id="67361"/>
    <lineage>
        <taxon>Bacteria</taxon>
        <taxon>Bacillati</taxon>
        <taxon>Actinomycetota</taxon>
        <taxon>Actinomycetes</taxon>
        <taxon>Kitasatosporales</taxon>
        <taxon>Streptomycetaceae</taxon>
        <taxon>Streptomyces</taxon>
    </lineage>
</organism>
<keyword evidence="5" id="KW-1185">Reference proteome</keyword>
<keyword evidence="2" id="KW-1133">Transmembrane helix</keyword>
<feature type="region of interest" description="Disordered" evidence="1">
    <location>
        <begin position="351"/>
        <end position="370"/>
    </location>
</feature>
<keyword evidence="3" id="KW-0732">Signal</keyword>
<evidence type="ECO:0000256" key="3">
    <source>
        <dbReference type="SAM" id="SignalP"/>
    </source>
</evidence>
<accession>A0ABV5QNM6</accession>
<comment type="caution">
    <text evidence="4">The sequence shown here is derived from an EMBL/GenBank/DDBJ whole genome shotgun (WGS) entry which is preliminary data.</text>
</comment>
<feature type="signal peptide" evidence="3">
    <location>
        <begin position="1"/>
        <end position="30"/>
    </location>
</feature>
<evidence type="ECO:0000313" key="5">
    <source>
        <dbReference type="Proteomes" id="UP001589716"/>
    </source>
</evidence>
<protein>
    <submittedName>
        <fullName evidence="4">Uncharacterized protein</fullName>
    </submittedName>
</protein>
<dbReference type="Proteomes" id="UP001589716">
    <property type="component" value="Unassembled WGS sequence"/>
</dbReference>
<feature type="transmembrane region" description="Helical" evidence="2">
    <location>
        <begin position="392"/>
        <end position="416"/>
    </location>
</feature>
<keyword evidence="2" id="KW-0812">Transmembrane</keyword>
<gene>
    <name evidence="4" type="ORF">ACFFTP_08835</name>
</gene>
<reference evidence="4 5" key="1">
    <citation type="submission" date="2024-09" db="EMBL/GenBank/DDBJ databases">
        <authorList>
            <person name="Sun Q."/>
            <person name="Mori K."/>
        </authorList>
    </citation>
    <scope>NUCLEOTIDE SEQUENCE [LARGE SCALE GENOMIC DNA]</scope>
    <source>
        <strain evidence="4 5">JCM 4414</strain>
    </source>
</reference>
<sequence length="428" mass="44857">MKRLRGTGRTAGVLAAAVCAALALPGGARAAGEGGGYAFDDKARRVKGAISNLDAERLTAGQSYRDTIRKDGKLYYRVDLDARQNAYVSVVAVPKPGGKAGYSDGIKVTMQDGSGTNCGYQSVSFGGFGFARPIAAYTHRTIEPDSSACQLAGAYYVLVERTSESDSADWELELRYVTEPGLKTAGPTALPENWASGTPQPPAGGPQRRDGGGGFHDAASLRQGEWRTDIKPGQTMYYRVPVDWGQQIFATAELGSSPVADDYVSSALTLSLLNPARGYVASRDLSYDGDPSTVAFDPERPVAFENRFASDDATNGLRFAGWYYLSATLSPEVAKAYGDKPLPLTLRVNVTGQPRPAPPYDGDAGPFTVTDDDREAAASGLSGPQAARSATLTVVGVAGIGVGTVLVLGLGAWWLLARRASGAGPTPG</sequence>
<keyword evidence="2" id="KW-0472">Membrane</keyword>
<name>A0ABV5QNM6_9ACTN</name>
<proteinExistence type="predicted"/>
<evidence type="ECO:0000256" key="1">
    <source>
        <dbReference type="SAM" id="MobiDB-lite"/>
    </source>
</evidence>
<feature type="region of interest" description="Disordered" evidence="1">
    <location>
        <begin position="183"/>
        <end position="223"/>
    </location>
</feature>
<feature type="chain" id="PRO_5046004884" evidence="3">
    <location>
        <begin position="31"/>
        <end position="428"/>
    </location>
</feature>
<dbReference type="EMBL" id="JBHMCT010000007">
    <property type="protein sequence ID" value="MFB9554296.1"/>
    <property type="molecule type" value="Genomic_DNA"/>
</dbReference>
<evidence type="ECO:0000313" key="4">
    <source>
        <dbReference type="EMBL" id="MFB9554296.1"/>
    </source>
</evidence>